<evidence type="ECO:0000313" key="2">
    <source>
        <dbReference type="EMBL" id="KAK7052754.1"/>
    </source>
</evidence>
<sequence>MSIASTPASPSYFPPPPQLSIFLRPSALRSATALKSIFIRPQGDPSMLPNDKPSAGGLFPFSGAGHIVEQPCARRGCTHIHQANGLNPFAELEASVKAHAPNCLGRALEAIPRNCDFPWQVDPDYLARCSRGSDNAIYNNFETSDARTPMRSPTPINVEDNEDEDKTGKKRRAIAGDEGMASGNEDEDEEEEERSNRRTSNSKRKCAVKKKGVPAHAVQRKACSKKGKGKAQLVAPPVAAAPDHAPSSSASSSSTSATGESPRIKKKGARNMQQRCTVLTNDPWAGDYDEHHVYCKGCKKTLKLDRRSLFYPGE</sequence>
<evidence type="ECO:0000313" key="3">
    <source>
        <dbReference type="Proteomes" id="UP001362999"/>
    </source>
</evidence>
<keyword evidence="3" id="KW-1185">Reference proteome</keyword>
<reference evidence="2 3" key="1">
    <citation type="journal article" date="2024" name="J Genomics">
        <title>Draft genome sequencing and assembly of Favolaschia claudopus CIRM-BRFM 2984 isolated from oak limbs.</title>
        <authorList>
            <person name="Navarro D."/>
            <person name="Drula E."/>
            <person name="Chaduli D."/>
            <person name="Cazenave R."/>
            <person name="Ahrendt S."/>
            <person name="Wang J."/>
            <person name="Lipzen A."/>
            <person name="Daum C."/>
            <person name="Barry K."/>
            <person name="Grigoriev I.V."/>
            <person name="Favel A."/>
            <person name="Rosso M.N."/>
            <person name="Martin F."/>
        </authorList>
    </citation>
    <scope>NUCLEOTIDE SEQUENCE [LARGE SCALE GENOMIC DNA]</scope>
    <source>
        <strain evidence="2 3">CIRM-BRFM 2984</strain>
    </source>
</reference>
<organism evidence="2 3">
    <name type="scientific">Favolaschia claudopus</name>
    <dbReference type="NCBI Taxonomy" id="2862362"/>
    <lineage>
        <taxon>Eukaryota</taxon>
        <taxon>Fungi</taxon>
        <taxon>Dikarya</taxon>
        <taxon>Basidiomycota</taxon>
        <taxon>Agaricomycotina</taxon>
        <taxon>Agaricomycetes</taxon>
        <taxon>Agaricomycetidae</taxon>
        <taxon>Agaricales</taxon>
        <taxon>Marasmiineae</taxon>
        <taxon>Mycenaceae</taxon>
        <taxon>Favolaschia</taxon>
    </lineage>
</organism>
<proteinExistence type="predicted"/>
<dbReference type="EMBL" id="JAWWNJ010000007">
    <property type="protein sequence ID" value="KAK7052754.1"/>
    <property type="molecule type" value="Genomic_DNA"/>
</dbReference>
<feature type="compositionally biased region" description="Basic residues" evidence="1">
    <location>
        <begin position="200"/>
        <end position="229"/>
    </location>
</feature>
<feature type="compositionally biased region" description="Acidic residues" evidence="1">
    <location>
        <begin position="184"/>
        <end position="193"/>
    </location>
</feature>
<dbReference type="AlphaFoldDB" id="A0AAW0DM33"/>
<accession>A0AAW0DM33</accession>
<feature type="region of interest" description="Disordered" evidence="1">
    <location>
        <begin position="140"/>
        <end position="272"/>
    </location>
</feature>
<comment type="caution">
    <text evidence="2">The sequence shown here is derived from an EMBL/GenBank/DDBJ whole genome shotgun (WGS) entry which is preliminary data.</text>
</comment>
<evidence type="ECO:0000256" key="1">
    <source>
        <dbReference type="SAM" id="MobiDB-lite"/>
    </source>
</evidence>
<gene>
    <name evidence="2" type="ORF">R3P38DRAFT_3596096</name>
</gene>
<dbReference type="Proteomes" id="UP001362999">
    <property type="component" value="Unassembled WGS sequence"/>
</dbReference>
<name>A0AAW0DM33_9AGAR</name>
<protein>
    <submittedName>
        <fullName evidence="2">Uncharacterized protein</fullName>
    </submittedName>
</protein>
<feature type="compositionally biased region" description="Low complexity" evidence="1">
    <location>
        <begin position="235"/>
        <end position="257"/>
    </location>
</feature>